<dbReference type="Gene3D" id="3.40.190.10">
    <property type="entry name" value="Periplasmic binding protein-like II"/>
    <property type="match status" value="2"/>
</dbReference>
<comment type="caution">
    <text evidence="1">The sequence shown here is derived from an EMBL/GenBank/DDBJ whole genome shotgun (WGS) entry which is preliminary data.</text>
</comment>
<evidence type="ECO:0000313" key="2">
    <source>
        <dbReference type="Proteomes" id="UP001597294"/>
    </source>
</evidence>
<proteinExistence type="predicted"/>
<name>A0ABW5BJ62_9PROT</name>
<keyword evidence="2" id="KW-1185">Reference proteome</keyword>
<evidence type="ECO:0000313" key="1">
    <source>
        <dbReference type="EMBL" id="MFD2206153.1"/>
    </source>
</evidence>
<dbReference type="Proteomes" id="UP001597294">
    <property type="component" value="Unassembled WGS sequence"/>
</dbReference>
<reference evidence="2" key="1">
    <citation type="journal article" date="2019" name="Int. J. Syst. Evol. Microbiol.">
        <title>The Global Catalogue of Microorganisms (GCM) 10K type strain sequencing project: providing services to taxonomists for standard genome sequencing and annotation.</title>
        <authorList>
            <consortium name="The Broad Institute Genomics Platform"/>
            <consortium name="The Broad Institute Genome Sequencing Center for Infectious Disease"/>
            <person name="Wu L."/>
            <person name="Ma J."/>
        </authorList>
    </citation>
    <scope>NUCLEOTIDE SEQUENCE [LARGE SCALE GENOMIC DNA]</scope>
    <source>
        <strain evidence="2">CGMCC 4.7192</strain>
    </source>
</reference>
<accession>A0ABW5BJ62</accession>
<dbReference type="RefSeq" id="WP_380251452.1">
    <property type="nucleotide sequence ID" value="NZ_JBHUII010000004.1"/>
</dbReference>
<dbReference type="SUPFAM" id="SSF53850">
    <property type="entry name" value="Periplasmic binding protein-like II"/>
    <property type="match status" value="1"/>
</dbReference>
<gene>
    <name evidence="1" type="ORF">ACFSKO_11035</name>
</gene>
<dbReference type="EMBL" id="JBHUII010000004">
    <property type="protein sequence ID" value="MFD2206153.1"/>
    <property type="molecule type" value="Genomic_DNA"/>
</dbReference>
<sequence length="263" mass="30009">MYPTTLSKWLQALVFTCFVFIPTSGIAKEITIGMGNFEPYYIAKGDTGIFTDLIVAVFHRLPDHEPRFIFGRPNNRLWRDFNNGKVDAVSNLFDSVETKSCRSDPIFRFRDVAVTRTKSDVNLESIRDLRGKRTIAFQGAKEFFGPEFSSAVSEGSYSEASEPRLQVQALMDNRVDVSIGDMFILLHSIRSKSEKGNLENEMRATEFRIHDILPVVFSRMGFWDLDLCRDFNLALKQVKDSGEYEKIYANYLKSLGLSLVPTQ</sequence>
<protein>
    <submittedName>
        <fullName evidence="1">Substrate-binding periplasmic protein</fullName>
    </submittedName>
</protein>
<organism evidence="1 2">
    <name type="scientific">Kiloniella antarctica</name>
    <dbReference type="NCBI Taxonomy" id="1550907"/>
    <lineage>
        <taxon>Bacteria</taxon>
        <taxon>Pseudomonadati</taxon>
        <taxon>Pseudomonadota</taxon>
        <taxon>Alphaproteobacteria</taxon>
        <taxon>Rhodospirillales</taxon>
        <taxon>Kiloniellaceae</taxon>
        <taxon>Kiloniella</taxon>
    </lineage>
</organism>